<dbReference type="CDD" id="cd22352">
    <property type="entry name" value="RecB_C-like"/>
    <property type="match status" value="1"/>
</dbReference>
<feature type="binding site" evidence="15">
    <location>
        <position position="998"/>
    </location>
    <ligand>
        <name>Mg(2+)</name>
        <dbReference type="ChEBI" id="CHEBI:18420"/>
    </ligand>
</feature>
<evidence type="ECO:0000256" key="1">
    <source>
        <dbReference type="ARBA" id="ARBA00022722"/>
    </source>
</evidence>
<keyword evidence="11 15" id="KW-0234">DNA repair</keyword>
<dbReference type="InterPro" id="IPR004586">
    <property type="entry name" value="RecB"/>
</dbReference>
<evidence type="ECO:0000256" key="6">
    <source>
        <dbReference type="ARBA" id="ARBA00022806"/>
    </source>
</evidence>
<dbReference type="Pfam" id="PF00580">
    <property type="entry name" value="UvrD-helicase"/>
    <property type="match status" value="1"/>
</dbReference>
<dbReference type="EC" id="3.1.11.5" evidence="15"/>
<dbReference type="PROSITE" id="PS51217">
    <property type="entry name" value="UVRD_HELICASE_CTER"/>
    <property type="match status" value="1"/>
</dbReference>
<comment type="catalytic activity">
    <reaction evidence="14 15">
        <text>ATP + H2O = ADP + phosphate + H(+)</text>
        <dbReference type="Rhea" id="RHEA:13065"/>
        <dbReference type="ChEBI" id="CHEBI:15377"/>
        <dbReference type="ChEBI" id="CHEBI:15378"/>
        <dbReference type="ChEBI" id="CHEBI:30616"/>
        <dbReference type="ChEBI" id="CHEBI:43474"/>
        <dbReference type="ChEBI" id="CHEBI:456216"/>
        <dbReference type="EC" id="5.6.2.4"/>
    </reaction>
</comment>
<feature type="region of interest" description="Disordered" evidence="17">
    <location>
        <begin position="802"/>
        <end position="827"/>
    </location>
</feature>
<dbReference type="GO" id="GO:0005829">
    <property type="term" value="C:cytosol"/>
    <property type="evidence" value="ECO:0007669"/>
    <property type="project" value="TreeGrafter"/>
</dbReference>
<comment type="catalytic activity">
    <reaction evidence="15">
        <text>Exonucleolytic cleavage (in the presence of ATP) in either 5'- to 3'- or 3'- to 5'-direction to yield 5'-phosphooligonucleotides.</text>
        <dbReference type="EC" id="3.1.11.5"/>
    </reaction>
</comment>
<evidence type="ECO:0000256" key="13">
    <source>
        <dbReference type="ARBA" id="ARBA00034617"/>
    </source>
</evidence>
<keyword evidence="5 15" id="KW-0378">Hydrolase</keyword>
<dbReference type="PANTHER" id="PTHR11070:SF23">
    <property type="entry name" value="RECBCD ENZYME SUBUNIT RECB"/>
    <property type="match status" value="1"/>
</dbReference>
<dbReference type="Pfam" id="PF12705">
    <property type="entry name" value="PDDEXK_1"/>
    <property type="match status" value="1"/>
</dbReference>
<dbReference type="SUPFAM" id="SSF52980">
    <property type="entry name" value="Restriction endonuclease-like"/>
    <property type="match status" value="1"/>
</dbReference>
<feature type="region of interest" description="DNA-binding and helicase activity, interacts with RecC" evidence="15">
    <location>
        <begin position="1"/>
        <end position="751"/>
    </location>
</feature>
<dbReference type="InterPro" id="IPR000212">
    <property type="entry name" value="DNA_helicase_UvrD/REP"/>
</dbReference>
<dbReference type="Gene3D" id="3.40.50.300">
    <property type="entry name" value="P-loop containing nucleotide triphosphate hydrolases"/>
    <property type="match status" value="3"/>
</dbReference>
<feature type="binding site" evidence="15">
    <location>
        <position position="984"/>
    </location>
    <ligand>
        <name>Mg(2+)</name>
        <dbReference type="ChEBI" id="CHEBI:18420"/>
    </ligand>
</feature>
<keyword evidence="6 15" id="KW-0347">Helicase</keyword>
<dbReference type="PROSITE" id="PS51198">
    <property type="entry name" value="UVRD_HELICASE_ATP_BIND"/>
    <property type="match status" value="1"/>
</dbReference>
<dbReference type="CDD" id="cd17932">
    <property type="entry name" value="DEXQc_UvrD"/>
    <property type="match status" value="1"/>
</dbReference>
<dbReference type="InterPro" id="IPR027417">
    <property type="entry name" value="P-loop_NTPase"/>
</dbReference>
<evidence type="ECO:0000256" key="11">
    <source>
        <dbReference type="ARBA" id="ARBA00023204"/>
    </source>
</evidence>
<keyword evidence="10 15" id="KW-0238">DNA-binding</keyword>
<evidence type="ECO:0000256" key="12">
    <source>
        <dbReference type="ARBA" id="ARBA00023235"/>
    </source>
</evidence>
<evidence type="ECO:0000256" key="17">
    <source>
        <dbReference type="SAM" id="MobiDB-lite"/>
    </source>
</evidence>
<proteinExistence type="inferred from homology"/>
<name>A0A1G8BBU6_9NOCA</name>
<feature type="binding site" evidence="16">
    <location>
        <begin position="18"/>
        <end position="25"/>
    </location>
    <ligand>
        <name>ATP</name>
        <dbReference type="ChEBI" id="CHEBI:30616"/>
    </ligand>
</feature>
<reference evidence="20 21" key="1">
    <citation type="submission" date="2016-10" db="EMBL/GenBank/DDBJ databases">
        <authorList>
            <person name="de Groot N.N."/>
        </authorList>
    </citation>
    <scope>NUCLEOTIDE SEQUENCE [LARGE SCALE GENOMIC DNA]</scope>
    <source>
        <strain evidence="20 21">DSM 44892</strain>
    </source>
</reference>
<comment type="domain">
    <text evidence="15">The C-terminal domain has nuclease activity and interacts with RecD. It interacts with RecA, facilitating its loading onto ssDNA.</text>
</comment>
<organism evidence="20 21">
    <name type="scientific">Rhodococcus triatomae</name>
    <dbReference type="NCBI Taxonomy" id="300028"/>
    <lineage>
        <taxon>Bacteria</taxon>
        <taxon>Bacillati</taxon>
        <taxon>Actinomycetota</taxon>
        <taxon>Actinomycetes</taxon>
        <taxon>Mycobacteriales</taxon>
        <taxon>Nocardiaceae</taxon>
        <taxon>Rhodococcus</taxon>
    </lineage>
</organism>
<evidence type="ECO:0000256" key="16">
    <source>
        <dbReference type="PROSITE-ProRule" id="PRU00560"/>
    </source>
</evidence>
<dbReference type="InterPro" id="IPR014016">
    <property type="entry name" value="UvrD-like_ATP-bd"/>
</dbReference>
<keyword evidence="7 15" id="KW-0269">Exonuclease</keyword>
<evidence type="ECO:0000256" key="3">
    <source>
        <dbReference type="ARBA" id="ARBA00022741"/>
    </source>
</evidence>
<protein>
    <recommendedName>
        <fullName evidence="15">RecBCD enzyme subunit RecB</fullName>
        <ecNumber evidence="15">3.1.11.5</ecNumber>
        <ecNumber evidence="15">5.6.2.4</ecNumber>
    </recommendedName>
    <alternativeName>
        <fullName evidence="15">DNA 3'-5' helicase subunit RecB</fullName>
    </alternativeName>
    <alternativeName>
        <fullName evidence="15">Exonuclease V subunit RecB</fullName>
        <shortName evidence="15">ExoV subunit RecB</shortName>
    </alternativeName>
    <alternativeName>
        <fullName evidence="15">Helicase/nuclease RecBCD subunit RecB</fullName>
    </alternativeName>
</protein>
<accession>A0A1G8BBU6</accession>
<dbReference type="HAMAP" id="MF_01485">
    <property type="entry name" value="RecB"/>
    <property type="match status" value="1"/>
</dbReference>
<evidence type="ECO:0000256" key="8">
    <source>
        <dbReference type="ARBA" id="ARBA00022840"/>
    </source>
</evidence>
<comment type="similarity">
    <text evidence="15">Belongs to the helicase family. UvrD subfamily.</text>
</comment>
<comment type="catalytic activity">
    <reaction evidence="13 15">
        <text>Couples ATP hydrolysis with the unwinding of duplex DNA by translocating in the 3'-5' direction.</text>
        <dbReference type="EC" id="5.6.2.4"/>
    </reaction>
</comment>
<evidence type="ECO:0000313" key="21">
    <source>
        <dbReference type="Proteomes" id="UP000183263"/>
    </source>
</evidence>
<dbReference type="GO" id="GO:0005524">
    <property type="term" value="F:ATP binding"/>
    <property type="evidence" value="ECO:0007669"/>
    <property type="project" value="UniProtKB-UniRule"/>
</dbReference>
<dbReference type="EMBL" id="FNDN01000001">
    <property type="protein sequence ID" value="SDH30648.1"/>
    <property type="molecule type" value="Genomic_DNA"/>
</dbReference>
<feature type="domain" description="UvrD-like helicase C-terminal" evidence="19">
    <location>
        <begin position="357"/>
        <end position="625"/>
    </location>
</feature>
<keyword evidence="4 15" id="KW-0227">DNA damage</keyword>
<evidence type="ECO:0000259" key="18">
    <source>
        <dbReference type="PROSITE" id="PS51198"/>
    </source>
</evidence>
<dbReference type="GO" id="GO:0000287">
    <property type="term" value="F:magnesium ion binding"/>
    <property type="evidence" value="ECO:0007669"/>
    <property type="project" value="UniProtKB-UniRule"/>
</dbReference>
<evidence type="ECO:0000256" key="4">
    <source>
        <dbReference type="ARBA" id="ARBA00022763"/>
    </source>
</evidence>
<evidence type="ECO:0000313" key="20">
    <source>
        <dbReference type="EMBL" id="SDH30648.1"/>
    </source>
</evidence>
<keyword evidence="2 15" id="KW-0479">Metal-binding</keyword>
<comment type="cofactor">
    <cofactor evidence="15">
        <name>Mg(2+)</name>
        <dbReference type="ChEBI" id="CHEBI:18420"/>
    </cofactor>
    <text evidence="15">Binds 1 Mg(2+) ion per subunit.</text>
</comment>
<dbReference type="GO" id="GO:0016887">
    <property type="term" value="F:ATP hydrolysis activity"/>
    <property type="evidence" value="ECO:0007669"/>
    <property type="project" value="RHEA"/>
</dbReference>
<dbReference type="GO" id="GO:0009338">
    <property type="term" value="C:exodeoxyribonuclease V complex"/>
    <property type="evidence" value="ECO:0007669"/>
    <property type="project" value="TreeGrafter"/>
</dbReference>
<dbReference type="AlphaFoldDB" id="A0A1G8BBU6"/>
<comment type="miscellaneous">
    <text evidence="15">In the RecBCD complex, RecB has a slow 3'-5' helicase, an exonuclease activity and loads RecA onto ssDNA, RecD has a fast 5'-3' helicase activity, while RecC stimulates the ATPase and processivity of the RecB helicase and contributes to recognition of the Chi site.</text>
</comment>
<dbReference type="EC" id="5.6.2.4" evidence="15"/>
<gene>
    <name evidence="15" type="primary">recB</name>
    <name evidence="20" type="ORF">SAMN05444695_101805</name>
</gene>
<dbReference type="GO" id="GO:0043138">
    <property type="term" value="F:3'-5' DNA helicase activity"/>
    <property type="evidence" value="ECO:0007669"/>
    <property type="project" value="UniProtKB-UniRule"/>
</dbReference>
<dbReference type="PANTHER" id="PTHR11070">
    <property type="entry name" value="UVRD / RECB / PCRA DNA HELICASE FAMILY MEMBER"/>
    <property type="match status" value="1"/>
</dbReference>
<feature type="compositionally biased region" description="Polar residues" evidence="17">
    <location>
        <begin position="802"/>
        <end position="813"/>
    </location>
</feature>
<keyword evidence="12 15" id="KW-0413">Isomerase</keyword>
<sequence>MSFDLLGPLPTGTTVLEASAGTGKTYTIVGLATRYVAEGHADVADLLLVTFSRAATQELRERTRERFTVTAAALADPDAARSGSDPLARLLADADAETVEQRRRRLVQALADFDAGTIVTTHSFCQRMLDGLGIAGESDADVTLVESVDDLAVEAADDVYLQAYARRDGPPPFAPRDARELARAVVRDRQAVLAPDADTETAAGHRVAFSRAVREEVARRKRLAGVRDFDDLLVLLHGVLTDPDHGESACRRVRDHYRIVLVDEFQDTDPLQWDIIRRAFHGARTLVLVGDPKQAIYAFRGAEVLSYLDAVRHADRHEDLAMNWRSDAPLIEALEHLYGGAALGHPDITVRPVEANHSERRLNPAAGEPDAPLRLRYLTRTGLGPLGKTGFPAVGAVRRRVAEDLAADVVGLLDGRASLTGGPAGPRPVAPGDVAILVRTRAQIDLVREALDEVGVPSVLAGGASVFATESATHWLWVLQALEQPHRGDRVRLAALTPVLGWSPERLDSEAEDAVGRMAGWLRELSAIFHRTGFAAVYERISAETGLEQRLLSVTSGERALTDIRHLAQLFGRAAAEESMGLAELTRWLTERIEDPIAGGGADRSRRLDSDADAVQIATVHASKGLEFPIVYLPFAWDAAKNPYPATRLLHDDEGRRILDVGGRDGPGYRDRGRRADAEESGEELRLLYVAATRARSRLVAWWAPAASTSRAPLHRLIFGREPGVAEPVEVAKVPEDAHAVHRLEAWPAQAAAVISVEPASAARVQRYTRGGTPVTDLAVATFARTLDLVWRRTSYSALTSSAHEQAVATTGSESEDPGITDEPEDSVSAALVPEPEAGLLSPMNDFPGGTEFGTLVHEVLEHVDTGTGDLRGELVRACRDAVAAQLADLDPDALAGALHTVMHTPMGETTLADVAPRDLLPELEFEIPLSGGDTPVPDAVTLADIAASMRRHLSVDDPLRDYPALLETVEAPPLRGFLTGSIDAVIRADGPRYVVVDYKTNRLGTGDLTTAHYTRERMAQAMMQSHYPLQALLYAAALHRYLRWRQPEYDPDRHLGGVCYLFVRGMVGPDTPAGCGVFDWCPPAALVTELSELLAGKGVS</sequence>
<evidence type="ECO:0000256" key="2">
    <source>
        <dbReference type="ARBA" id="ARBA00022723"/>
    </source>
</evidence>
<feature type="binding site" evidence="15">
    <location>
        <position position="858"/>
    </location>
    <ligand>
        <name>Mg(2+)</name>
        <dbReference type="ChEBI" id="CHEBI:18420"/>
    </ligand>
</feature>
<evidence type="ECO:0000256" key="9">
    <source>
        <dbReference type="ARBA" id="ARBA00022842"/>
    </source>
</evidence>
<comment type="function">
    <text evidence="15">A helicase/nuclease that prepares dsDNA breaks (DSB) for recombinational DNA repair. Binds to DSBs and unwinds DNA via a highly rapid and processive ATP-dependent bidirectional helicase activity. Unwinds dsDNA until it encounters a Chi (crossover hotspot instigator) sequence from the 3' direction. Cuts ssDNA a few nucleotides 3' to the Chi site. The properties and activities of the enzyme are changed at Chi. The Chi-altered holoenzyme produces a long 3'-ssDNA overhang and facilitates RecA-binding to the ssDNA for homologous DNA recombination and repair. Holoenzyme degrades any linearized DNA that is unable to undergo homologous recombination. In the holoenzyme this subunit contributes ATPase, 3'-5' helicase, exonuclease activity and loads RecA onto ssDNA.</text>
</comment>
<evidence type="ECO:0000256" key="10">
    <source>
        <dbReference type="ARBA" id="ARBA00023125"/>
    </source>
</evidence>
<dbReference type="InterPro" id="IPR038726">
    <property type="entry name" value="PDDEXK_AddAB-type"/>
</dbReference>
<dbReference type="SUPFAM" id="SSF52540">
    <property type="entry name" value="P-loop containing nucleoside triphosphate hydrolases"/>
    <property type="match status" value="1"/>
</dbReference>
<dbReference type="GO" id="GO:0003677">
    <property type="term" value="F:DNA binding"/>
    <property type="evidence" value="ECO:0007669"/>
    <property type="project" value="UniProtKB-UniRule"/>
</dbReference>
<evidence type="ECO:0000256" key="15">
    <source>
        <dbReference type="HAMAP-Rule" id="MF_01485"/>
    </source>
</evidence>
<dbReference type="InterPro" id="IPR011335">
    <property type="entry name" value="Restrct_endonuc-II-like"/>
</dbReference>
<keyword evidence="1 15" id="KW-0540">Nuclease</keyword>
<feature type="active site" description="For nuclease activity" evidence="15">
    <location>
        <position position="998"/>
    </location>
</feature>
<evidence type="ECO:0000256" key="7">
    <source>
        <dbReference type="ARBA" id="ARBA00022839"/>
    </source>
</evidence>
<feature type="region of interest" description="Nuclease activity, interacts with RecD and RecA" evidence="15">
    <location>
        <begin position="790"/>
        <end position="1101"/>
    </location>
</feature>
<dbReference type="GO" id="GO:0000724">
    <property type="term" value="P:double-strand break repair via homologous recombination"/>
    <property type="evidence" value="ECO:0007669"/>
    <property type="project" value="UniProtKB-UniRule"/>
</dbReference>
<dbReference type="Gene3D" id="3.90.320.10">
    <property type="match status" value="1"/>
</dbReference>
<dbReference type="Proteomes" id="UP000183263">
    <property type="component" value="Unassembled WGS sequence"/>
</dbReference>
<keyword evidence="21" id="KW-1185">Reference proteome</keyword>
<keyword evidence="8 15" id="KW-0067">ATP-binding</keyword>
<evidence type="ECO:0000256" key="14">
    <source>
        <dbReference type="ARBA" id="ARBA00048988"/>
    </source>
</evidence>
<dbReference type="GO" id="GO:0008854">
    <property type="term" value="F:exodeoxyribonuclease V activity"/>
    <property type="evidence" value="ECO:0007669"/>
    <property type="project" value="UniProtKB-EC"/>
</dbReference>
<dbReference type="Pfam" id="PF13361">
    <property type="entry name" value="UvrD_C"/>
    <property type="match status" value="1"/>
</dbReference>
<comment type="subunit">
    <text evidence="15">Heterotrimer of RecB, RecC and RecD. All subunits contribute to DNA-binding. Interacts with RecA.</text>
</comment>
<evidence type="ECO:0000256" key="5">
    <source>
        <dbReference type="ARBA" id="ARBA00022801"/>
    </source>
</evidence>
<keyword evidence="3 15" id="KW-0547">Nucleotide-binding</keyword>
<evidence type="ECO:0000259" key="19">
    <source>
        <dbReference type="PROSITE" id="PS51217"/>
    </source>
</evidence>
<feature type="domain" description="UvrD-like helicase ATP-binding" evidence="18">
    <location>
        <begin position="1"/>
        <end position="327"/>
    </location>
</feature>
<dbReference type="RefSeq" id="WP_246442485.1">
    <property type="nucleotide sequence ID" value="NZ_CP048813.1"/>
</dbReference>
<dbReference type="InterPro" id="IPR014017">
    <property type="entry name" value="DNA_helicase_UvrD-like_C"/>
</dbReference>
<comment type="domain">
    <text evidence="15">The N-terminal DNA-binding domain is a ssDNA-dependent ATPase and has ATP-dependent 3'-5' helicase function. This domain interacts with RecC.</text>
</comment>
<keyword evidence="9 15" id="KW-0460">Magnesium</keyword>
<dbReference type="Gene3D" id="1.10.486.10">
    <property type="entry name" value="PCRA, domain 4"/>
    <property type="match status" value="1"/>
</dbReference>
<dbReference type="InterPro" id="IPR011604">
    <property type="entry name" value="PDDEXK-like_dom_sf"/>
</dbReference>
<feature type="compositionally biased region" description="Acidic residues" evidence="17">
    <location>
        <begin position="814"/>
        <end position="826"/>
    </location>
</feature>